<evidence type="ECO:0000259" key="1">
    <source>
        <dbReference type="PROSITE" id="PS50878"/>
    </source>
</evidence>
<protein>
    <submittedName>
        <fullName evidence="2">Rna-directed dna polymerase from mobile element jockey-like</fullName>
    </submittedName>
</protein>
<reference evidence="3" key="1">
    <citation type="submission" date="2017-11" db="EMBL/GenBank/DDBJ databases">
        <authorList>
            <person name="Lima N.C."/>
            <person name="Parody-Merino A.M."/>
            <person name="Battley P.F."/>
            <person name="Fidler A.E."/>
            <person name="Prosdocimi F."/>
        </authorList>
    </citation>
    <scope>NUCLEOTIDE SEQUENCE [LARGE SCALE GENOMIC DNA]</scope>
</reference>
<dbReference type="AlphaFoldDB" id="A0A2I0U9K9"/>
<keyword evidence="2" id="KW-0695">RNA-directed DNA polymerase</keyword>
<name>A0A2I0U9K9_LIMLA</name>
<accession>A0A2I0U9K9</accession>
<organism evidence="2 3">
    <name type="scientific">Limosa lapponica baueri</name>
    <dbReference type="NCBI Taxonomy" id="1758121"/>
    <lineage>
        <taxon>Eukaryota</taxon>
        <taxon>Metazoa</taxon>
        <taxon>Chordata</taxon>
        <taxon>Craniata</taxon>
        <taxon>Vertebrata</taxon>
        <taxon>Euteleostomi</taxon>
        <taxon>Archelosauria</taxon>
        <taxon>Archosauria</taxon>
        <taxon>Dinosauria</taxon>
        <taxon>Saurischia</taxon>
        <taxon>Theropoda</taxon>
        <taxon>Coelurosauria</taxon>
        <taxon>Aves</taxon>
        <taxon>Neognathae</taxon>
        <taxon>Neoaves</taxon>
        <taxon>Charadriiformes</taxon>
        <taxon>Scolopacidae</taxon>
        <taxon>Limosa</taxon>
    </lineage>
</organism>
<dbReference type="EMBL" id="KZ505966">
    <property type="protein sequence ID" value="PKU42737.1"/>
    <property type="molecule type" value="Genomic_DNA"/>
</dbReference>
<proteinExistence type="predicted"/>
<keyword evidence="2" id="KW-0808">Transferase</keyword>
<reference evidence="3" key="2">
    <citation type="submission" date="2017-12" db="EMBL/GenBank/DDBJ databases">
        <title>Genome sequence of the Bar-tailed Godwit (Limosa lapponica baueri).</title>
        <authorList>
            <person name="Lima N.C.B."/>
            <person name="Parody-Merino A.M."/>
            <person name="Battley P.F."/>
            <person name="Fidler A.E."/>
            <person name="Prosdocimi F."/>
        </authorList>
    </citation>
    <scope>NUCLEOTIDE SEQUENCE [LARGE SCALE GENOMIC DNA]</scope>
</reference>
<dbReference type="Pfam" id="PF00078">
    <property type="entry name" value="RVT_1"/>
    <property type="match status" value="1"/>
</dbReference>
<keyword evidence="3" id="KW-1185">Reference proteome</keyword>
<evidence type="ECO:0000313" key="2">
    <source>
        <dbReference type="EMBL" id="PKU42737.1"/>
    </source>
</evidence>
<gene>
    <name evidence="2" type="ORF">llap_6957</name>
</gene>
<sequence>MTTPVDKGRATGVIYLDFSKAFSTVSHNILLSKLERYGFDGWSVQWMRNCLNGCIQRVVVNGSMPRWRSVTNDVPQGSTLGPVLFSIFIYDIENGIECTLSKFADDTRQSGLADTPEGQDAIQRDPDKLEKWAHVNLVRFNKAQCKVLHLG</sequence>
<dbReference type="Proteomes" id="UP000233556">
    <property type="component" value="Unassembled WGS sequence"/>
</dbReference>
<dbReference type="PANTHER" id="PTHR33332">
    <property type="entry name" value="REVERSE TRANSCRIPTASE DOMAIN-CONTAINING PROTEIN"/>
    <property type="match status" value="1"/>
</dbReference>
<evidence type="ECO:0000313" key="3">
    <source>
        <dbReference type="Proteomes" id="UP000233556"/>
    </source>
</evidence>
<keyword evidence="2" id="KW-0548">Nucleotidyltransferase</keyword>
<dbReference type="InterPro" id="IPR000477">
    <property type="entry name" value="RT_dom"/>
</dbReference>
<feature type="domain" description="Reverse transcriptase" evidence="1">
    <location>
        <begin position="1"/>
        <end position="151"/>
    </location>
</feature>
<dbReference type="OrthoDB" id="416454at2759"/>
<dbReference type="GO" id="GO:0003964">
    <property type="term" value="F:RNA-directed DNA polymerase activity"/>
    <property type="evidence" value="ECO:0007669"/>
    <property type="project" value="UniProtKB-KW"/>
</dbReference>
<dbReference type="PROSITE" id="PS50878">
    <property type="entry name" value="RT_POL"/>
    <property type="match status" value="1"/>
</dbReference>